<protein>
    <submittedName>
        <fullName evidence="1">Uncharacterized protein</fullName>
    </submittedName>
</protein>
<accession>A0A0F9U2Q3</accession>
<sequence>MIAADGSWYWNEILRRKRRKKRSEGVKVNITVDPGDVPDGVKFVR</sequence>
<dbReference type="EMBL" id="LAZR01001250">
    <property type="protein sequence ID" value="KKN47908.1"/>
    <property type="molecule type" value="Genomic_DNA"/>
</dbReference>
<proteinExistence type="predicted"/>
<evidence type="ECO:0000313" key="1">
    <source>
        <dbReference type="EMBL" id="KKN47908.1"/>
    </source>
</evidence>
<gene>
    <name evidence="1" type="ORF">LCGC14_0658070</name>
</gene>
<reference evidence="1" key="1">
    <citation type="journal article" date="2015" name="Nature">
        <title>Complex archaea that bridge the gap between prokaryotes and eukaryotes.</title>
        <authorList>
            <person name="Spang A."/>
            <person name="Saw J.H."/>
            <person name="Jorgensen S.L."/>
            <person name="Zaremba-Niedzwiedzka K."/>
            <person name="Martijn J."/>
            <person name="Lind A.E."/>
            <person name="van Eijk R."/>
            <person name="Schleper C."/>
            <person name="Guy L."/>
            <person name="Ettema T.J."/>
        </authorList>
    </citation>
    <scope>NUCLEOTIDE SEQUENCE</scope>
</reference>
<dbReference type="AlphaFoldDB" id="A0A0F9U2Q3"/>
<organism evidence="1">
    <name type="scientific">marine sediment metagenome</name>
    <dbReference type="NCBI Taxonomy" id="412755"/>
    <lineage>
        <taxon>unclassified sequences</taxon>
        <taxon>metagenomes</taxon>
        <taxon>ecological metagenomes</taxon>
    </lineage>
</organism>
<comment type="caution">
    <text evidence="1">The sequence shown here is derived from an EMBL/GenBank/DDBJ whole genome shotgun (WGS) entry which is preliminary data.</text>
</comment>
<name>A0A0F9U2Q3_9ZZZZ</name>